<feature type="transmembrane region" description="Helical" evidence="8">
    <location>
        <begin position="69"/>
        <end position="88"/>
    </location>
</feature>
<feature type="transmembrane region" description="Helical" evidence="8">
    <location>
        <begin position="175"/>
        <end position="191"/>
    </location>
</feature>
<dbReference type="GO" id="GO:0016763">
    <property type="term" value="F:pentosyltransferase activity"/>
    <property type="evidence" value="ECO:0007669"/>
    <property type="project" value="TreeGrafter"/>
</dbReference>
<evidence type="ECO:0000256" key="1">
    <source>
        <dbReference type="ARBA" id="ARBA00004651"/>
    </source>
</evidence>
<evidence type="ECO:0000256" key="2">
    <source>
        <dbReference type="ARBA" id="ARBA00022475"/>
    </source>
</evidence>
<evidence type="ECO:0000256" key="6">
    <source>
        <dbReference type="ARBA" id="ARBA00022989"/>
    </source>
</evidence>
<evidence type="ECO:0000256" key="8">
    <source>
        <dbReference type="SAM" id="Phobius"/>
    </source>
</evidence>
<feature type="transmembrane region" description="Helical" evidence="8">
    <location>
        <begin position="152"/>
        <end position="169"/>
    </location>
</feature>
<evidence type="ECO:0000256" key="5">
    <source>
        <dbReference type="ARBA" id="ARBA00022692"/>
    </source>
</evidence>
<dbReference type="PANTHER" id="PTHR33908">
    <property type="entry name" value="MANNOSYLTRANSFERASE YKCB-RELATED"/>
    <property type="match status" value="1"/>
</dbReference>
<dbReference type="InterPro" id="IPR050297">
    <property type="entry name" value="LipidA_mod_glycosyltrf_83"/>
</dbReference>
<evidence type="ECO:0000313" key="11">
    <source>
        <dbReference type="Proteomes" id="UP000183144"/>
    </source>
</evidence>
<protein>
    <recommendedName>
        <fullName evidence="9">Glycosyltransferase RgtA/B/C/D-like domain-containing protein</fullName>
    </recommendedName>
</protein>
<keyword evidence="6 8" id="KW-1133">Transmembrane helix</keyword>
<accession>A0A1J4RUW2</accession>
<keyword evidence="5 8" id="KW-0812">Transmembrane</keyword>
<dbReference type="GO" id="GO:0005886">
    <property type="term" value="C:plasma membrane"/>
    <property type="evidence" value="ECO:0007669"/>
    <property type="project" value="UniProtKB-SubCell"/>
</dbReference>
<evidence type="ECO:0000259" key="9">
    <source>
        <dbReference type="Pfam" id="PF13231"/>
    </source>
</evidence>
<dbReference type="PANTHER" id="PTHR33908:SF3">
    <property type="entry name" value="UNDECAPRENYL PHOSPHATE-ALPHA-4-AMINO-4-DEOXY-L-ARABINOSE ARABINOSYL TRANSFERASE"/>
    <property type="match status" value="1"/>
</dbReference>
<sequence length="479" mass="54205">MAEKIKIALVLSLAAILGFFRISRVPPALNWDEAAIGWNAKTIWEMHLDEFGTRWPISFRSFGDYKAPLYIYLTAPVVGIFGSNEISVRLVSVMAGITSVGLMYFIGGFAAAVLLAISPWHILLARPALEANLALMWILAGIYLFKLAVEKRPILLIGSAISFVLSMYSYQSPKIFVPVFVLGLLIIYRSALKPVWRWLIIAGVIAGAAIYPLIKDGLGAGGRRFAMTSVFYQPANNLPLTLAKNYLAHWSPRWLFLSGGETGRSQMRQTGMLLFVTAPFFIIGLMALWKKRKKAWSRVLFWWLLTAPVPAMIGFEVPHPIRAYQLLPVLTIITAVGIKEFSTRSRLILYTLLVVNSLYFFYQYFIIYPVESARDWQYGYKQAAVVAREWEDRVDKVIISSYYGQPYVFTYWYQDRRPQSIFWGGAIKYLFRPVKLDGDKLLPNTLIIGSPEDIPSGSEGIIKEIYFPDGSVAFRVIKT</sequence>
<feature type="transmembrane region" description="Helical" evidence="8">
    <location>
        <begin position="100"/>
        <end position="122"/>
    </location>
</feature>
<feature type="transmembrane region" description="Helical" evidence="8">
    <location>
        <begin position="271"/>
        <end position="289"/>
    </location>
</feature>
<dbReference type="Proteomes" id="UP000183144">
    <property type="component" value="Unassembled WGS sequence"/>
</dbReference>
<proteinExistence type="predicted"/>
<feature type="transmembrane region" description="Helical" evidence="8">
    <location>
        <begin position="198"/>
        <end position="214"/>
    </location>
</feature>
<feature type="transmembrane region" description="Helical" evidence="8">
    <location>
        <begin position="347"/>
        <end position="365"/>
    </location>
</feature>
<evidence type="ECO:0000256" key="3">
    <source>
        <dbReference type="ARBA" id="ARBA00022676"/>
    </source>
</evidence>
<keyword evidence="4" id="KW-0808">Transferase</keyword>
<name>A0A1J4RUW2_9BACT</name>
<feature type="transmembrane region" description="Helical" evidence="8">
    <location>
        <begin position="296"/>
        <end position="315"/>
    </location>
</feature>
<feature type="domain" description="Glycosyltransferase RgtA/B/C/D-like" evidence="9">
    <location>
        <begin position="66"/>
        <end position="206"/>
    </location>
</feature>
<dbReference type="GO" id="GO:0009103">
    <property type="term" value="P:lipopolysaccharide biosynthetic process"/>
    <property type="evidence" value="ECO:0007669"/>
    <property type="project" value="UniProtKB-ARBA"/>
</dbReference>
<evidence type="ECO:0000256" key="4">
    <source>
        <dbReference type="ARBA" id="ARBA00022679"/>
    </source>
</evidence>
<feature type="transmembrane region" description="Helical" evidence="8">
    <location>
        <begin position="321"/>
        <end position="338"/>
    </location>
</feature>
<dbReference type="AlphaFoldDB" id="A0A1J4RUW2"/>
<comment type="subcellular location">
    <subcellularLocation>
        <location evidence="1">Cell membrane</location>
        <topology evidence="1">Multi-pass membrane protein</topology>
    </subcellularLocation>
</comment>
<dbReference type="Pfam" id="PF13231">
    <property type="entry name" value="PMT_2"/>
    <property type="match status" value="1"/>
</dbReference>
<evidence type="ECO:0000256" key="7">
    <source>
        <dbReference type="ARBA" id="ARBA00023136"/>
    </source>
</evidence>
<dbReference type="GO" id="GO:0010041">
    <property type="term" value="P:response to iron(III) ion"/>
    <property type="evidence" value="ECO:0007669"/>
    <property type="project" value="TreeGrafter"/>
</dbReference>
<dbReference type="EMBL" id="MNUI01000015">
    <property type="protein sequence ID" value="OIN89789.1"/>
    <property type="molecule type" value="Genomic_DNA"/>
</dbReference>
<keyword evidence="2" id="KW-1003">Cell membrane</keyword>
<gene>
    <name evidence="10" type="ORF">AUJ59_00700</name>
</gene>
<dbReference type="InterPro" id="IPR038731">
    <property type="entry name" value="RgtA/B/C-like"/>
</dbReference>
<evidence type="ECO:0000313" key="10">
    <source>
        <dbReference type="EMBL" id="OIN89789.1"/>
    </source>
</evidence>
<keyword evidence="3" id="KW-0328">Glycosyltransferase</keyword>
<comment type="caution">
    <text evidence="10">The sequence shown here is derived from an EMBL/GenBank/DDBJ whole genome shotgun (WGS) entry which is preliminary data.</text>
</comment>
<keyword evidence="7 8" id="KW-0472">Membrane</keyword>
<dbReference type="STRING" id="1805034.AUJ59_00700"/>
<feature type="transmembrane region" description="Helical" evidence="8">
    <location>
        <begin position="128"/>
        <end position="145"/>
    </location>
</feature>
<organism evidence="10 11">
    <name type="scientific">Candidatus Beckwithbacteria bacterium CG1_02_47_37</name>
    <dbReference type="NCBI Taxonomy" id="1805034"/>
    <lineage>
        <taxon>Bacteria</taxon>
        <taxon>Candidatus Beckwithiibacteriota</taxon>
    </lineage>
</organism>
<reference evidence="10 11" key="1">
    <citation type="journal article" date="2016" name="Environ. Microbiol.">
        <title>Genomic resolution of a cold subsurface aquifer community provides metabolic insights for novel microbes adapted to high CO concentrations.</title>
        <authorList>
            <person name="Probst A.J."/>
            <person name="Castelle C.J."/>
            <person name="Singh A."/>
            <person name="Brown C.T."/>
            <person name="Anantharaman K."/>
            <person name="Sharon I."/>
            <person name="Hug L.A."/>
            <person name="Burstein D."/>
            <person name="Emerson J.B."/>
            <person name="Thomas B.C."/>
            <person name="Banfield J.F."/>
        </authorList>
    </citation>
    <scope>NUCLEOTIDE SEQUENCE [LARGE SCALE GENOMIC DNA]</scope>
    <source>
        <strain evidence="10">CG1_02_47_37</strain>
    </source>
</reference>